<evidence type="ECO:0000256" key="10">
    <source>
        <dbReference type="ARBA" id="ARBA00023010"/>
    </source>
</evidence>
<dbReference type="STRING" id="7897.ENSLACP00000011546"/>
<feature type="transmembrane region" description="Helical" evidence="17">
    <location>
        <begin position="69"/>
        <end position="92"/>
    </location>
</feature>
<dbReference type="OMA" id="ILCQQHL"/>
<dbReference type="GO" id="GO:0070762">
    <property type="term" value="C:nuclear pore transmembrane ring"/>
    <property type="evidence" value="ECO:0007669"/>
    <property type="project" value="TreeGrafter"/>
</dbReference>
<keyword evidence="12 17" id="KW-0472">Membrane</keyword>
<evidence type="ECO:0000256" key="8">
    <source>
        <dbReference type="ARBA" id="ARBA00022927"/>
    </source>
</evidence>
<evidence type="ECO:0000256" key="5">
    <source>
        <dbReference type="ARBA" id="ARBA00022448"/>
    </source>
</evidence>
<feature type="region of interest" description="Disordered" evidence="16">
    <location>
        <begin position="374"/>
        <end position="410"/>
    </location>
</feature>
<evidence type="ECO:0000313" key="18">
    <source>
        <dbReference type="Ensembl" id="ENSLACP00000011546.1"/>
    </source>
</evidence>
<keyword evidence="8" id="KW-0653">Protein transport</keyword>
<feature type="transmembrane region" description="Helical" evidence="17">
    <location>
        <begin position="38"/>
        <end position="57"/>
    </location>
</feature>
<evidence type="ECO:0000256" key="14">
    <source>
        <dbReference type="ARBA" id="ARBA00025441"/>
    </source>
</evidence>
<keyword evidence="6 17" id="KW-0812">Transmembrane</keyword>
<dbReference type="Bgee" id="ENSLACG00000010159">
    <property type="expression patterns" value="Expressed in chordate pharynx"/>
</dbReference>
<dbReference type="PANTHER" id="PTHR13269">
    <property type="entry name" value="NUCLEOPORIN NDC1"/>
    <property type="match status" value="1"/>
</dbReference>
<dbReference type="EMBL" id="AFYH01131985">
    <property type="status" value="NOT_ANNOTATED_CDS"/>
    <property type="molecule type" value="Genomic_DNA"/>
</dbReference>
<evidence type="ECO:0000256" key="16">
    <source>
        <dbReference type="SAM" id="MobiDB-lite"/>
    </source>
</evidence>
<dbReference type="HOGENOM" id="CLU_027343_0_0_1"/>
<reference evidence="18" key="2">
    <citation type="submission" date="2025-08" db="UniProtKB">
        <authorList>
            <consortium name="Ensembl"/>
        </authorList>
    </citation>
    <scope>IDENTIFICATION</scope>
</reference>
<evidence type="ECO:0000256" key="4">
    <source>
        <dbReference type="ARBA" id="ARBA00017534"/>
    </source>
</evidence>
<dbReference type="Ensembl" id="ENSLACT00000011635.1">
    <property type="protein sequence ID" value="ENSLACP00000011546.1"/>
    <property type="gene ID" value="ENSLACG00000010159.1"/>
</dbReference>
<comment type="function">
    <text evidence="14">Component of the nuclear pore complex (NPC), which plays a key role in de novo assembly and insertion of NPC in the nuclear envelope. Required for NPC and nuclear envelope assembly, possibly by forming a link between the nuclear envelope membrane and soluble nucleoporins, thereby anchoring the NPC in the membrane.</text>
</comment>
<organism evidence="18 19">
    <name type="scientific">Latimeria chalumnae</name>
    <name type="common">Coelacanth</name>
    <dbReference type="NCBI Taxonomy" id="7897"/>
    <lineage>
        <taxon>Eukaryota</taxon>
        <taxon>Metazoa</taxon>
        <taxon>Chordata</taxon>
        <taxon>Craniata</taxon>
        <taxon>Vertebrata</taxon>
        <taxon>Euteleostomi</taxon>
        <taxon>Coelacanthiformes</taxon>
        <taxon>Coelacanthidae</taxon>
        <taxon>Latimeria</taxon>
    </lineage>
</organism>
<evidence type="ECO:0000313" key="19">
    <source>
        <dbReference type="Proteomes" id="UP000008672"/>
    </source>
</evidence>
<dbReference type="GeneTree" id="ENSGT00390000014590"/>
<proteinExistence type="inferred from homology"/>
<dbReference type="EMBL" id="AFYH01131984">
    <property type="status" value="NOT_ANNOTATED_CDS"/>
    <property type="molecule type" value="Genomic_DNA"/>
</dbReference>
<dbReference type="EMBL" id="AFYH01131988">
    <property type="status" value="NOT_ANNOTATED_CDS"/>
    <property type="molecule type" value="Genomic_DNA"/>
</dbReference>
<keyword evidence="13" id="KW-0539">Nucleus</keyword>
<comment type="subcellular location">
    <subcellularLocation>
        <location evidence="1">Nucleus membrane</location>
        <topology evidence="1">Multi-pass membrane protein</topology>
    </subcellularLocation>
    <subcellularLocation>
        <location evidence="2">Nucleus</location>
        <location evidence="2">Nuclear pore complex</location>
    </subcellularLocation>
</comment>
<dbReference type="EMBL" id="AFYH01131986">
    <property type="status" value="NOT_ANNOTATED_CDS"/>
    <property type="molecule type" value="Genomic_DNA"/>
</dbReference>
<feature type="transmembrane region" description="Helical" evidence="17">
    <location>
        <begin position="98"/>
        <end position="118"/>
    </location>
</feature>
<accession>H3APH5</accession>
<evidence type="ECO:0000256" key="3">
    <source>
        <dbReference type="ARBA" id="ARBA00005760"/>
    </source>
</evidence>
<dbReference type="GO" id="GO:0006999">
    <property type="term" value="P:nuclear pore organization"/>
    <property type="evidence" value="ECO:0007669"/>
    <property type="project" value="TreeGrafter"/>
</dbReference>
<dbReference type="EMBL" id="AFYH01131987">
    <property type="status" value="NOT_ANNOTATED_CDS"/>
    <property type="molecule type" value="Genomic_DNA"/>
</dbReference>
<dbReference type="GO" id="GO:0051028">
    <property type="term" value="P:mRNA transport"/>
    <property type="evidence" value="ECO:0007669"/>
    <property type="project" value="UniProtKB-KW"/>
</dbReference>
<dbReference type="Proteomes" id="UP000008672">
    <property type="component" value="Unassembled WGS sequence"/>
</dbReference>
<evidence type="ECO:0000256" key="9">
    <source>
        <dbReference type="ARBA" id="ARBA00022989"/>
    </source>
</evidence>
<dbReference type="InParanoid" id="H3APH5"/>
<reference evidence="19" key="1">
    <citation type="submission" date="2011-08" db="EMBL/GenBank/DDBJ databases">
        <title>The draft genome of Latimeria chalumnae.</title>
        <authorList>
            <person name="Di Palma F."/>
            <person name="Alfoldi J."/>
            <person name="Johnson J."/>
            <person name="Berlin A."/>
            <person name="Gnerre S."/>
            <person name="Jaffe D."/>
            <person name="MacCallum I."/>
            <person name="Young S."/>
            <person name="Walker B.J."/>
            <person name="Lander E."/>
            <person name="Lindblad-Toh K."/>
        </authorList>
    </citation>
    <scope>NUCLEOTIDE SEQUENCE [LARGE SCALE GENOMIC DNA]</scope>
    <source>
        <strain evidence="19">Wild caught</strain>
    </source>
</reference>
<evidence type="ECO:0000256" key="13">
    <source>
        <dbReference type="ARBA" id="ARBA00023242"/>
    </source>
</evidence>
<comment type="similarity">
    <text evidence="3">Belongs to the NDC1 family.</text>
</comment>
<evidence type="ECO:0000256" key="11">
    <source>
        <dbReference type="ARBA" id="ARBA00023132"/>
    </source>
</evidence>
<feature type="transmembrane region" description="Helical" evidence="17">
    <location>
        <begin position="151"/>
        <end position="169"/>
    </location>
</feature>
<dbReference type="EMBL" id="AFYH01131981">
    <property type="status" value="NOT_ANNOTATED_CDS"/>
    <property type="molecule type" value="Genomic_DNA"/>
</dbReference>
<name>H3APH5_LATCH</name>
<evidence type="ECO:0000256" key="15">
    <source>
        <dbReference type="ARBA" id="ARBA00031201"/>
    </source>
</evidence>
<feature type="compositionally biased region" description="Pro residues" evidence="16">
    <location>
        <begin position="401"/>
        <end position="410"/>
    </location>
</feature>
<dbReference type="AlphaFoldDB" id="H3APH5"/>
<evidence type="ECO:0000256" key="7">
    <source>
        <dbReference type="ARBA" id="ARBA00022816"/>
    </source>
</evidence>
<evidence type="ECO:0000256" key="1">
    <source>
        <dbReference type="ARBA" id="ARBA00004232"/>
    </source>
</evidence>
<reference evidence="18" key="3">
    <citation type="submission" date="2025-09" db="UniProtKB">
        <authorList>
            <consortium name="Ensembl"/>
        </authorList>
    </citation>
    <scope>IDENTIFICATION</scope>
</reference>
<dbReference type="GO" id="GO:0031965">
    <property type="term" value="C:nuclear membrane"/>
    <property type="evidence" value="ECO:0007669"/>
    <property type="project" value="UniProtKB-SubCell"/>
</dbReference>
<keyword evidence="9 17" id="KW-1133">Transmembrane helix</keyword>
<dbReference type="GO" id="GO:0030674">
    <property type="term" value="F:protein-macromolecule adaptor activity"/>
    <property type="evidence" value="ECO:0007669"/>
    <property type="project" value="TreeGrafter"/>
</dbReference>
<keyword evidence="11" id="KW-0906">Nuclear pore complex</keyword>
<dbReference type="eggNOG" id="KOG4358">
    <property type="taxonomic scope" value="Eukaryota"/>
</dbReference>
<keyword evidence="19" id="KW-1185">Reference proteome</keyword>
<keyword evidence="10" id="KW-0811">Translocation</keyword>
<dbReference type="EMBL" id="AFYH01131983">
    <property type="status" value="NOT_ANNOTATED_CDS"/>
    <property type="molecule type" value="Genomic_DNA"/>
</dbReference>
<keyword evidence="5" id="KW-0813">Transport</keyword>
<dbReference type="Pfam" id="PF09531">
    <property type="entry name" value="Ndc1_Nup"/>
    <property type="match status" value="1"/>
</dbReference>
<protein>
    <recommendedName>
        <fullName evidence="4">Nucleoporin NDC1</fullName>
    </recommendedName>
    <alternativeName>
        <fullName evidence="15">Transmembrane protein 48</fullName>
    </alternativeName>
</protein>
<sequence>VLSWRVAASIGWVVLLLPVCTAAFVVLSKINVFHPIQWISDIFFFALIKSKIFFFFWKLGMEMFKQVLFTHLFFAVVPSIPCTRIAMIGKAIHPQQVLHSLVHTVLGLLVAWCTAAMAGGRYQQLTAPCAAEDNRSRSTSHLICLNEYHHFLLLAGAFMGYSYSLLYLVNNMSYLPFPTIQQYKYLRFKGVLPLVIKHSAVQSLYSVRNYCIIYYLIGCIPREWLITSMNLCKDDTTLQSLDSLTGLLDFSLLYQTWLCGTFLLVTWYITWLLFRIFATEVFCFSIQPSFVEEANQCLPKVLSSNPPPIVKFLALQDFALLSQHSFSRRQEVFSLSQPGGHPHNWMAISGECLALLSGLTQRLIAHQEAVAANGRMKPHSSYDEPRKSSSNSAKTCQWPRYSPPPPPAPAPFIKTPLAASLKPTPIAALTPDSGSPFISPIVNRRAVLLDPSSPWYGSVQSPHVMRRGPKLWTSKSGAPMNGSSNVFEPTPVLVRRGPADAEKTNFFSVWFQRKQDQVKTFLAKRVLVMYLFSKHPETSSQALFADSQTHIWALEGLSHLVSASFTEDRFGVVQTTLPSILSTLLTLQEAVDKHFKLPHASSKPARSSGSLVDTSYKTLRFALRASLKTAIYRITSTFGEHLNLSAVHLSLRLQWLTLSLLIFNS</sequence>
<evidence type="ECO:0000256" key="12">
    <source>
        <dbReference type="ARBA" id="ARBA00023136"/>
    </source>
</evidence>
<dbReference type="EMBL" id="AFYH01131982">
    <property type="status" value="NOT_ANNOTATED_CDS"/>
    <property type="molecule type" value="Genomic_DNA"/>
</dbReference>
<dbReference type="PANTHER" id="PTHR13269:SF6">
    <property type="entry name" value="NUCLEOPORIN NDC1"/>
    <property type="match status" value="1"/>
</dbReference>
<gene>
    <name evidence="18" type="primary">NDC1</name>
</gene>
<feature type="transmembrane region" description="Helical" evidence="17">
    <location>
        <begin position="252"/>
        <end position="274"/>
    </location>
</feature>
<keyword evidence="7" id="KW-0509">mRNA transport</keyword>
<evidence type="ECO:0000256" key="6">
    <source>
        <dbReference type="ARBA" id="ARBA00022692"/>
    </source>
</evidence>
<evidence type="ECO:0000256" key="17">
    <source>
        <dbReference type="SAM" id="Phobius"/>
    </source>
</evidence>
<dbReference type="GO" id="GO:0015031">
    <property type="term" value="P:protein transport"/>
    <property type="evidence" value="ECO:0007669"/>
    <property type="project" value="UniProtKB-KW"/>
</dbReference>
<dbReference type="FunCoup" id="H3APH5">
    <property type="interactions" value="1835"/>
</dbReference>
<dbReference type="EMBL" id="AFYH01131980">
    <property type="status" value="NOT_ANNOTATED_CDS"/>
    <property type="molecule type" value="Genomic_DNA"/>
</dbReference>
<dbReference type="InterPro" id="IPR019049">
    <property type="entry name" value="Nucleoporin_prot_Ndc1/Nup"/>
</dbReference>
<evidence type="ECO:0000256" key="2">
    <source>
        <dbReference type="ARBA" id="ARBA00004567"/>
    </source>
</evidence>